<accession>A0A194X288</accession>
<dbReference type="PANTHER" id="PTHR21248">
    <property type="entry name" value="CARDIOLIPIN SYNTHASE"/>
    <property type="match status" value="1"/>
</dbReference>
<reference evidence="2 3" key="1">
    <citation type="submission" date="2015-10" db="EMBL/GenBank/DDBJ databases">
        <title>Full genome of DAOMC 229536 Phialocephala scopiformis, a fungal endophyte of spruce producing the potent anti-insectan compound rugulosin.</title>
        <authorList>
            <consortium name="DOE Joint Genome Institute"/>
            <person name="Walker A.K."/>
            <person name="Frasz S.L."/>
            <person name="Seifert K.A."/>
            <person name="Miller J.D."/>
            <person name="Mondo S.J."/>
            <person name="Labutti K."/>
            <person name="Lipzen A."/>
            <person name="Dockter R."/>
            <person name="Kennedy M."/>
            <person name="Grigoriev I.V."/>
            <person name="Spatafora J.W."/>
        </authorList>
    </citation>
    <scope>NUCLEOTIDE SEQUENCE [LARGE SCALE GENOMIC DNA]</scope>
    <source>
        <strain evidence="2 3">CBS 120377</strain>
    </source>
</reference>
<dbReference type="Gene3D" id="3.30.870.10">
    <property type="entry name" value="Endonuclease Chain A"/>
    <property type="match status" value="2"/>
</dbReference>
<dbReference type="CDD" id="cd00138">
    <property type="entry name" value="PLDc_SF"/>
    <property type="match status" value="1"/>
</dbReference>
<dbReference type="RefSeq" id="XP_018068474.1">
    <property type="nucleotide sequence ID" value="XM_018209599.1"/>
</dbReference>
<feature type="domain" description="PLD phosphodiesterase" evidence="1">
    <location>
        <begin position="221"/>
        <end position="248"/>
    </location>
</feature>
<dbReference type="OrthoDB" id="9997422at2759"/>
<feature type="domain" description="PLD phosphodiesterase" evidence="1">
    <location>
        <begin position="519"/>
        <end position="546"/>
    </location>
</feature>
<name>A0A194X288_MOLSC</name>
<sequence length="626" mass="69093">MVSEHVFQLCQATETVSSVYAQDPTQAPGDIVKKLYGHHKKDLHFDPEKKRADLSTHDLEIAFKCGRWGPTKPSPLFLQAFADSLNCLDADPMSGLVSPPLMGSHGTVPLTVIAPLTDIIRHCSNLIVRAEREVFFITCSWSPSVAQRLVKDALIELSKRAGSRGQRVVVKMMYDKAAAANAIDAHQVVKEAAYTGKSIQLPKPEEIPNLDFEVISLHRLVLGTLHAKFCVVDRKVAAVMSNNMEDNDNVEMMTHVEGPIVDSIYDTALITWNNHLNPPLPSHAAPATQGGLPTSGQEPLYMDRGPARGQDQIAADGQAVRLPEHMPDDPHYDADLSGEITRMQSCYSMKPDETRLQATTRQLNLPCKKPAPPSGPEIPEGQEMTPYISSMTSAPVPMALVSRPPYGPVDKHNVFVPQNEAWLSCVRNAKRSIFIQTPDLNAAPLIPALAAAIKRGVEVTYYVCFGYNDAGEIIPGQGGTNDQAAQSLVKDVSHEERKLLHIYYYVGKDQDHPIHQSFKQRSCHIKLLIVDEHVGIQGSGNQDTQSWYHSQEINIMLDSEEVCRKWREGIERNQNTRTFGEAAEDGIWRDKNGEPGEGYMGNPGKVEGLFKGVGGMLKKMKDKGGF</sequence>
<dbReference type="GO" id="GO:0030572">
    <property type="term" value="F:phosphatidyltransferase activity"/>
    <property type="evidence" value="ECO:0007669"/>
    <property type="project" value="UniProtKB-ARBA"/>
</dbReference>
<dbReference type="InParanoid" id="A0A194X288"/>
<dbReference type="KEGG" id="psco:LY89DRAFT_590509"/>
<evidence type="ECO:0000313" key="3">
    <source>
        <dbReference type="Proteomes" id="UP000070700"/>
    </source>
</evidence>
<dbReference type="SUPFAM" id="SSF56024">
    <property type="entry name" value="Phospholipase D/nuclease"/>
    <property type="match status" value="2"/>
</dbReference>
<dbReference type="InterPro" id="IPR001736">
    <property type="entry name" value="PLipase_D/transphosphatidylase"/>
</dbReference>
<dbReference type="Pfam" id="PF13091">
    <property type="entry name" value="PLDc_2"/>
    <property type="match status" value="1"/>
</dbReference>
<keyword evidence="3" id="KW-1185">Reference proteome</keyword>
<dbReference type="InterPro" id="IPR025202">
    <property type="entry name" value="PLD-like_dom"/>
</dbReference>
<dbReference type="Proteomes" id="UP000070700">
    <property type="component" value="Unassembled WGS sequence"/>
</dbReference>
<dbReference type="PROSITE" id="PS50035">
    <property type="entry name" value="PLD"/>
    <property type="match status" value="2"/>
</dbReference>
<dbReference type="EMBL" id="KQ947421">
    <property type="protein sequence ID" value="KUJ14119.1"/>
    <property type="molecule type" value="Genomic_DNA"/>
</dbReference>
<dbReference type="GeneID" id="28819325"/>
<evidence type="ECO:0000313" key="2">
    <source>
        <dbReference type="EMBL" id="KUJ14119.1"/>
    </source>
</evidence>
<gene>
    <name evidence="2" type="ORF">LY89DRAFT_590509</name>
</gene>
<proteinExistence type="predicted"/>
<protein>
    <recommendedName>
        <fullName evidence="1">PLD phosphodiesterase domain-containing protein</fullName>
    </recommendedName>
</protein>
<evidence type="ECO:0000259" key="1">
    <source>
        <dbReference type="PROSITE" id="PS50035"/>
    </source>
</evidence>
<organism evidence="2 3">
    <name type="scientific">Mollisia scopiformis</name>
    <name type="common">Conifer needle endophyte fungus</name>
    <name type="synonym">Phialocephala scopiformis</name>
    <dbReference type="NCBI Taxonomy" id="149040"/>
    <lineage>
        <taxon>Eukaryota</taxon>
        <taxon>Fungi</taxon>
        <taxon>Dikarya</taxon>
        <taxon>Ascomycota</taxon>
        <taxon>Pezizomycotina</taxon>
        <taxon>Leotiomycetes</taxon>
        <taxon>Helotiales</taxon>
        <taxon>Mollisiaceae</taxon>
        <taxon>Mollisia</taxon>
    </lineage>
</organism>
<dbReference type="AlphaFoldDB" id="A0A194X288"/>
<dbReference type="GO" id="GO:0032049">
    <property type="term" value="P:cardiolipin biosynthetic process"/>
    <property type="evidence" value="ECO:0007669"/>
    <property type="project" value="UniProtKB-ARBA"/>
</dbReference>
<dbReference type="PANTHER" id="PTHR21248:SF11">
    <property type="entry name" value="PLD PHOSPHODIESTERASE DOMAIN-CONTAINING PROTEIN"/>
    <property type="match status" value="1"/>
</dbReference>